<dbReference type="PANTHER" id="PTHR21600">
    <property type="entry name" value="MITOCHONDRIAL RNA PSEUDOURIDINE SYNTHASE"/>
    <property type="match status" value="1"/>
</dbReference>
<gene>
    <name evidence="14" type="ORF">CERSUDRAFT_118504</name>
</gene>
<sequence length="319" mass="35254">MLPCAVSALHLGTRKASTLARNALYIDRGLLVVNKPPGITCQYNRQESAKEGEHSRFTDFINDLKEEFELLRDPMPVHRLDKDTTGALALAIDHTHARELARQFANRTVEKTYLALVYGGSKSLARRSGRIESVIQYSKGRAIVTDNSGEGGELGKSARTDYELLATSPRMSLSLMSLKPHTGLKHQLRIHMAHNLKMPIVGDTVYSTPKADKTNPGAATISNGRMFLHASSLTVFRYRREGKPKRARVTVCAPLPDYFVRVCQQAELSLPQALITGGLWVDDVRTEIGDRQADAGEESEEANQGRTPLQSLGARWFGS</sequence>
<comment type="subcellular location">
    <subcellularLocation>
        <location evidence="1">Mitochondrion</location>
    </subcellularLocation>
</comment>
<dbReference type="SUPFAM" id="SSF55120">
    <property type="entry name" value="Pseudouridine synthase"/>
    <property type="match status" value="1"/>
</dbReference>
<evidence type="ECO:0000256" key="11">
    <source>
        <dbReference type="ARBA" id="ARBA00042700"/>
    </source>
</evidence>
<evidence type="ECO:0000256" key="10">
    <source>
        <dbReference type="ARBA" id="ARBA00041978"/>
    </source>
</evidence>
<comment type="function">
    <text evidence="6">Pseudouridylate synthase responsible for the pseudouridine-2819 formation in mitochondrial 21S rRNA. May modulate the efficiency or the fidelity of the mitochondrial translation machinery.</text>
</comment>
<evidence type="ECO:0000256" key="8">
    <source>
        <dbReference type="ARBA" id="ARBA00040626"/>
    </source>
</evidence>
<evidence type="ECO:0000256" key="12">
    <source>
        <dbReference type="SAM" id="MobiDB-lite"/>
    </source>
</evidence>
<name>M2QKY0_CERS8</name>
<dbReference type="InterPro" id="IPR020103">
    <property type="entry name" value="PsdUridine_synth_cat_dom_sf"/>
</dbReference>
<feature type="domain" description="Pseudouridine synthase RsuA/RluA-like" evidence="13">
    <location>
        <begin position="30"/>
        <end position="194"/>
    </location>
</feature>
<dbReference type="Pfam" id="PF00849">
    <property type="entry name" value="PseudoU_synth_2"/>
    <property type="match status" value="1"/>
</dbReference>
<evidence type="ECO:0000256" key="3">
    <source>
        <dbReference type="ARBA" id="ARBA00023128"/>
    </source>
</evidence>
<dbReference type="GO" id="GO:0003723">
    <property type="term" value="F:RNA binding"/>
    <property type="evidence" value="ECO:0007669"/>
    <property type="project" value="InterPro"/>
</dbReference>
<evidence type="ECO:0000259" key="13">
    <source>
        <dbReference type="Pfam" id="PF00849"/>
    </source>
</evidence>
<dbReference type="GO" id="GO:0000455">
    <property type="term" value="P:enzyme-directed rRNA pseudouridine synthesis"/>
    <property type="evidence" value="ECO:0007669"/>
    <property type="project" value="TreeGrafter"/>
</dbReference>
<dbReference type="OrthoDB" id="428658at2759"/>
<reference evidence="14 15" key="1">
    <citation type="journal article" date="2012" name="Proc. Natl. Acad. Sci. U.S.A.">
        <title>Comparative genomics of Ceriporiopsis subvermispora and Phanerochaete chrysosporium provide insight into selective ligninolysis.</title>
        <authorList>
            <person name="Fernandez-Fueyo E."/>
            <person name="Ruiz-Duenas F.J."/>
            <person name="Ferreira P."/>
            <person name="Floudas D."/>
            <person name="Hibbett D.S."/>
            <person name="Canessa P."/>
            <person name="Larrondo L.F."/>
            <person name="James T.Y."/>
            <person name="Seelenfreund D."/>
            <person name="Lobos S."/>
            <person name="Polanco R."/>
            <person name="Tello M."/>
            <person name="Honda Y."/>
            <person name="Watanabe T."/>
            <person name="Watanabe T."/>
            <person name="Ryu J.S."/>
            <person name="Kubicek C.P."/>
            <person name="Schmoll M."/>
            <person name="Gaskell J."/>
            <person name="Hammel K.E."/>
            <person name="St John F.J."/>
            <person name="Vanden Wymelenberg A."/>
            <person name="Sabat G."/>
            <person name="Splinter BonDurant S."/>
            <person name="Syed K."/>
            <person name="Yadav J.S."/>
            <person name="Doddapaneni H."/>
            <person name="Subramanian V."/>
            <person name="Lavin J.L."/>
            <person name="Oguiza J.A."/>
            <person name="Perez G."/>
            <person name="Pisabarro A.G."/>
            <person name="Ramirez L."/>
            <person name="Santoyo F."/>
            <person name="Master E."/>
            <person name="Coutinho P.M."/>
            <person name="Henrissat B."/>
            <person name="Lombard V."/>
            <person name="Magnuson J.K."/>
            <person name="Kuees U."/>
            <person name="Hori C."/>
            <person name="Igarashi K."/>
            <person name="Samejima M."/>
            <person name="Held B.W."/>
            <person name="Barry K.W."/>
            <person name="LaButti K.M."/>
            <person name="Lapidus A."/>
            <person name="Lindquist E.A."/>
            <person name="Lucas S.M."/>
            <person name="Riley R."/>
            <person name="Salamov A.A."/>
            <person name="Hoffmeister D."/>
            <person name="Schwenk D."/>
            <person name="Hadar Y."/>
            <person name="Yarden O."/>
            <person name="de Vries R.P."/>
            <person name="Wiebenga A."/>
            <person name="Stenlid J."/>
            <person name="Eastwood D."/>
            <person name="Grigoriev I.V."/>
            <person name="Berka R.M."/>
            <person name="Blanchette R.A."/>
            <person name="Kersten P."/>
            <person name="Martinez A.T."/>
            <person name="Vicuna R."/>
            <person name="Cullen D."/>
        </authorList>
    </citation>
    <scope>NUCLEOTIDE SEQUENCE [LARGE SCALE GENOMIC DNA]</scope>
    <source>
        <strain evidence="14 15">B</strain>
    </source>
</reference>
<dbReference type="EMBL" id="KB445809">
    <property type="protein sequence ID" value="EMD32795.1"/>
    <property type="molecule type" value="Genomic_DNA"/>
</dbReference>
<keyword evidence="15" id="KW-1185">Reference proteome</keyword>
<evidence type="ECO:0000256" key="7">
    <source>
        <dbReference type="ARBA" id="ARBA00038947"/>
    </source>
</evidence>
<dbReference type="CDD" id="cd02869">
    <property type="entry name" value="PseudoU_synth_RluA_like"/>
    <property type="match status" value="1"/>
</dbReference>
<evidence type="ECO:0000256" key="1">
    <source>
        <dbReference type="ARBA" id="ARBA00004173"/>
    </source>
</evidence>
<dbReference type="STRING" id="914234.M2QKY0"/>
<dbReference type="Gene3D" id="3.30.2350.10">
    <property type="entry name" value="Pseudouridine synthase"/>
    <property type="match status" value="1"/>
</dbReference>
<evidence type="ECO:0000256" key="5">
    <source>
        <dbReference type="ARBA" id="ARBA00036927"/>
    </source>
</evidence>
<dbReference type="InterPro" id="IPR006145">
    <property type="entry name" value="PsdUridine_synth_RsuA/RluA"/>
</dbReference>
<keyword evidence="4" id="KW-0413">Isomerase</keyword>
<evidence type="ECO:0000313" key="14">
    <source>
        <dbReference type="EMBL" id="EMD32795.1"/>
    </source>
</evidence>
<organism evidence="14 15">
    <name type="scientific">Ceriporiopsis subvermispora (strain B)</name>
    <name type="common">White-rot fungus</name>
    <name type="synonym">Gelatoporia subvermispora</name>
    <dbReference type="NCBI Taxonomy" id="914234"/>
    <lineage>
        <taxon>Eukaryota</taxon>
        <taxon>Fungi</taxon>
        <taxon>Dikarya</taxon>
        <taxon>Basidiomycota</taxon>
        <taxon>Agaricomycotina</taxon>
        <taxon>Agaricomycetes</taxon>
        <taxon>Polyporales</taxon>
        <taxon>Gelatoporiaceae</taxon>
        <taxon>Gelatoporia</taxon>
    </lineage>
</organism>
<dbReference type="PANTHER" id="PTHR21600:SF81">
    <property type="entry name" value="21S RRNA PSEUDOURIDINE(2819) SYNTHASE"/>
    <property type="match status" value="1"/>
</dbReference>
<feature type="region of interest" description="Disordered" evidence="12">
    <location>
        <begin position="292"/>
        <end position="312"/>
    </location>
</feature>
<protein>
    <recommendedName>
        <fullName evidence="8">21S rRNA pseudouridine(2819) synthase</fullName>
        <ecNumber evidence="7">5.4.99.43</ecNumber>
    </recommendedName>
    <alternativeName>
        <fullName evidence="10">Pseudouridine synthase 5</fullName>
    </alternativeName>
    <alternativeName>
        <fullName evidence="9">Pseudouridylate synthase PUS5</fullName>
    </alternativeName>
    <alternativeName>
        <fullName evidence="11">Uracil hydrolyase PUS5</fullName>
    </alternativeName>
</protein>
<dbReference type="AlphaFoldDB" id="M2QKY0"/>
<dbReference type="Proteomes" id="UP000016930">
    <property type="component" value="Unassembled WGS sequence"/>
</dbReference>
<evidence type="ECO:0000256" key="9">
    <source>
        <dbReference type="ARBA" id="ARBA00041561"/>
    </source>
</evidence>
<keyword evidence="3" id="KW-0496">Mitochondrion</keyword>
<dbReference type="GO" id="GO:0160143">
    <property type="term" value="F:21S rRNA pseudouridine(2819) synthase activity"/>
    <property type="evidence" value="ECO:0007669"/>
    <property type="project" value="UniProtKB-EC"/>
</dbReference>
<evidence type="ECO:0000256" key="2">
    <source>
        <dbReference type="ARBA" id="ARBA00010876"/>
    </source>
</evidence>
<dbReference type="InterPro" id="IPR050188">
    <property type="entry name" value="RluA_PseudoU_synthase"/>
</dbReference>
<proteinExistence type="inferred from homology"/>
<evidence type="ECO:0000256" key="4">
    <source>
        <dbReference type="ARBA" id="ARBA00023235"/>
    </source>
</evidence>
<accession>M2QKY0</accession>
<comment type="catalytic activity">
    <reaction evidence="5">
        <text>uridine(2819) in 21S rRNA = pseudouridine(2819) in 21S rRNA</text>
        <dbReference type="Rhea" id="RHEA:42556"/>
        <dbReference type="Rhea" id="RHEA-COMP:10113"/>
        <dbReference type="Rhea" id="RHEA-COMP:10114"/>
        <dbReference type="ChEBI" id="CHEBI:65314"/>
        <dbReference type="ChEBI" id="CHEBI:65315"/>
        <dbReference type="EC" id="5.4.99.43"/>
    </reaction>
</comment>
<dbReference type="HOGENOM" id="CLU_016902_11_0_1"/>
<dbReference type="GO" id="GO:0005739">
    <property type="term" value="C:mitochondrion"/>
    <property type="evidence" value="ECO:0007669"/>
    <property type="project" value="UniProtKB-SubCell"/>
</dbReference>
<evidence type="ECO:0000313" key="15">
    <source>
        <dbReference type="Proteomes" id="UP000016930"/>
    </source>
</evidence>
<comment type="similarity">
    <text evidence="2">Belongs to the pseudouridine synthase RluA family.</text>
</comment>
<evidence type="ECO:0000256" key="6">
    <source>
        <dbReference type="ARBA" id="ARBA00037513"/>
    </source>
</evidence>
<dbReference type="EC" id="5.4.99.43" evidence="7"/>